<sequence>MGNGLFQRICLFLAAFFIINHDVEGQQTSYFSDTKSLDLSSIVLQENNWGGLFYLVDGERMSANEVRVLMNQTDLKDGQLAKGLNTFQGGRILSYTAPVVIFVSSIGMLSSALGANQTAFRNYFIGSIAGIGLAIGGNIMRNNGFQRIEEATDMYNFNLRSTYATQPFLSMRGQQGFLGPKMRYFDGKIPLSDAQFASIRNSNPTLDLDLKLSDKYFKRARTFDTISNIGTLAFISFVVVPQFQSSAQNSLLLPLFLVDVTSFRIANNFHRKARNTTRVALNSFNFTD</sequence>
<reference evidence="2" key="2">
    <citation type="submission" date="2020-09" db="EMBL/GenBank/DDBJ databases">
        <authorList>
            <person name="Sun Q."/>
            <person name="Kim S."/>
        </authorList>
    </citation>
    <scope>NUCLEOTIDE SEQUENCE</scope>
    <source>
        <strain evidence="2">KCTC 23224</strain>
    </source>
</reference>
<organism evidence="2 3">
    <name type="scientific">Mongoliitalea lutea</name>
    <dbReference type="NCBI Taxonomy" id="849756"/>
    <lineage>
        <taxon>Bacteria</taxon>
        <taxon>Pseudomonadati</taxon>
        <taxon>Bacteroidota</taxon>
        <taxon>Cytophagia</taxon>
        <taxon>Cytophagales</taxon>
        <taxon>Cyclobacteriaceae</taxon>
        <taxon>Mongoliitalea</taxon>
    </lineage>
</organism>
<evidence type="ECO:0000313" key="3">
    <source>
        <dbReference type="Proteomes" id="UP000642809"/>
    </source>
</evidence>
<keyword evidence="1" id="KW-0472">Membrane</keyword>
<keyword evidence="3" id="KW-1185">Reference proteome</keyword>
<feature type="transmembrane region" description="Helical" evidence="1">
    <location>
        <begin position="122"/>
        <end position="140"/>
    </location>
</feature>
<protein>
    <submittedName>
        <fullName evidence="2">Uncharacterized protein</fullName>
    </submittedName>
</protein>
<evidence type="ECO:0000313" key="2">
    <source>
        <dbReference type="EMBL" id="GHB35695.1"/>
    </source>
</evidence>
<proteinExistence type="predicted"/>
<feature type="transmembrane region" description="Helical" evidence="1">
    <location>
        <begin position="92"/>
        <end position="115"/>
    </location>
</feature>
<keyword evidence="1" id="KW-0812">Transmembrane</keyword>
<accession>A0A8J3CYS0</accession>
<keyword evidence="1" id="KW-1133">Transmembrane helix</keyword>
<name>A0A8J3CYS0_9BACT</name>
<dbReference type="RefSeq" id="WP_189580590.1">
    <property type="nucleotide sequence ID" value="NZ_BMYF01000008.1"/>
</dbReference>
<evidence type="ECO:0000256" key="1">
    <source>
        <dbReference type="SAM" id="Phobius"/>
    </source>
</evidence>
<comment type="caution">
    <text evidence="2">The sequence shown here is derived from an EMBL/GenBank/DDBJ whole genome shotgun (WGS) entry which is preliminary data.</text>
</comment>
<dbReference type="Proteomes" id="UP000642809">
    <property type="component" value="Unassembled WGS sequence"/>
</dbReference>
<dbReference type="AlphaFoldDB" id="A0A8J3CYS0"/>
<gene>
    <name evidence="2" type="ORF">GCM10008106_16480</name>
</gene>
<reference evidence="2" key="1">
    <citation type="journal article" date="2014" name="Int. J. Syst. Evol. Microbiol.">
        <title>Complete genome sequence of Corynebacterium casei LMG S-19264T (=DSM 44701T), isolated from a smear-ripened cheese.</title>
        <authorList>
            <consortium name="US DOE Joint Genome Institute (JGI-PGF)"/>
            <person name="Walter F."/>
            <person name="Albersmeier A."/>
            <person name="Kalinowski J."/>
            <person name="Ruckert C."/>
        </authorList>
    </citation>
    <scope>NUCLEOTIDE SEQUENCE</scope>
    <source>
        <strain evidence="2">KCTC 23224</strain>
    </source>
</reference>
<dbReference type="EMBL" id="BMYF01000008">
    <property type="protein sequence ID" value="GHB35695.1"/>
    <property type="molecule type" value="Genomic_DNA"/>
</dbReference>